<evidence type="ECO:0000313" key="3">
    <source>
        <dbReference type="Proteomes" id="UP000663854"/>
    </source>
</evidence>
<evidence type="ECO:0000313" key="4">
    <source>
        <dbReference type="Proteomes" id="UP000663870"/>
    </source>
</evidence>
<dbReference type="Proteomes" id="UP000663854">
    <property type="component" value="Unassembled WGS sequence"/>
</dbReference>
<evidence type="ECO:0000313" key="1">
    <source>
        <dbReference type="EMBL" id="CAF1308603.1"/>
    </source>
</evidence>
<dbReference type="EMBL" id="CAJNOH010002750">
    <property type="protein sequence ID" value="CAF1308603.1"/>
    <property type="molecule type" value="Genomic_DNA"/>
</dbReference>
<accession>A0A815EA20</accession>
<gene>
    <name evidence="2" type="ORF">JXQ802_LOCUS46005</name>
    <name evidence="1" type="ORF">PYM288_LOCUS30293</name>
</gene>
<evidence type="ECO:0000313" key="2">
    <source>
        <dbReference type="EMBL" id="CAF1578937.1"/>
    </source>
</evidence>
<sequence length="192" mass="22086">MELEFIISSKYWIIKPCFSKTVYDENLMSAWNNTMKDILKLNHTHHPILIIAPNPLITLEDVLSNAEIIKYDNNVKYSISILHPENEHDKELLKIAVDSVEFECAALWFAVYDQSTPISMNFKLNILKVINESNHFISLSGINVQLLACVADGTELLWLNPGSKISIDEILNLLKSYEWKVSIKHNNKQIFI</sequence>
<comment type="caution">
    <text evidence="1">The sequence shown here is derived from an EMBL/GenBank/DDBJ whole genome shotgun (WGS) entry which is preliminary data.</text>
</comment>
<reference evidence="1" key="1">
    <citation type="submission" date="2021-02" db="EMBL/GenBank/DDBJ databases">
        <authorList>
            <person name="Nowell W R."/>
        </authorList>
    </citation>
    <scope>NUCLEOTIDE SEQUENCE</scope>
</reference>
<dbReference type="Proteomes" id="UP000663870">
    <property type="component" value="Unassembled WGS sequence"/>
</dbReference>
<organism evidence="1 3">
    <name type="scientific">Rotaria sordida</name>
    <dbReference type="NCBI Taxonomy" id="392033"/>
    <lineage>
        <taxon>Eukaryota</taxon>
        <taxon>Metazoa</taxon>
        <taxon>Spiralia</taxon>
        <taxon>Gnathifera</taxon>
        <taxon>Rotifera</taxon>
        <taxon>Eurotatoria</taxon>
        <taxon>Bdelloidea</taxon>
        <taxon>Philodinida</taxon>
        <taxon>Philodinidae</taxon>
        <taxon>Rotaria</taxon>
    </lineage>
</organism>
<proteinExistence type="predicted"/>
<dbReference type="AlphaFoldDB" id="A0A815EA20"/>
<dbReference type="EMBL" id="CAJNOL010004007">
    <property type="protein sequence ID" value="CAF1578937.1"/>
    <property type="molecule type" value="Genomic_DNA"/>
</dbReference>
<protein>
    <submittedName>
        <fullName evidence="1">Uncharacterized protein</fullName>
    </submittedName>
</protein>
<keyword evidence="4" id="KW-1185">Reference proteome</keyword>
<name>A0A815EA20_9BILA</name>